<dbReference type="PANTHER" id="PTHR21141">
    <property type="entry name" value="60S ACIDIC RIBOSOMAL PROTEIN FAMILY MEMBER"/>
    <property type="match status" value="1"/>
</dbReference>
<dbReference type="Pfam" id="PF00428">
    <property type="entry name" value="Ribosomal_60s"/>
    <property type="match status" value="1"/>
</dbReference>
<dbReference type="InterPro" id="IPR038716">
    <property type="entry name" value="P1/P2_N_sf"/>
</dbReference>
<dbReference type="PANTHER" id="PTHR21141:SF5">
    <property type="entry name" value="LARGE RIBOSOMAL SUBUNIT PROTEIN P2"/>
    <property type="match status" value="1"/>
</dbReference>
<feature type="region of interest" description="Disordered" evidence="4">
    <location>
        <begin position="69"/>
        <end position="116"/>
    </location>
</feature>
<protein>
    <recommendedName>
        <fullName evidence="7">60S acidic ribosomal protein P2</fullName>
    </recommendedName>
</protein>
<evidence type="ECO:0008006" key="7">
    <source>
        <dbReference type="Google" id="ProtNLM"/>
    </source>
</evidence>
<organism evidence="5 6">
    <name type="scientific">Stentor coeruleus</name>
    <dbReference type="NCBI Taxonomy" id="5963"/>
    <lineage>
        <taxon>Eukaryota</taxon>
        <taxon>Sar</taxon>
        <taxon>Alveolata</taxon>
        <taxon>Ciliophora</taxon>
        <taxon>Postciliodesmatophora</taxon>
        <taxon>Heterotrichea</taxon>
        <taxon>Heterotrichida</taxon>
        <taxon>Stentoridae</taxon>
        <taxon>Stentor</taxon>
    </lineage>
</organism>
<comment type="caution">
    <text evidence="5">The sequence shown here is derived from an EMBL/GenBank/DDBJ whole genome shotgun (WGS) entry which is preliminary data.</text>
</comment>
<evidence type="ECO:0000313" key="5">
    <source>
        <dbReference type="EMBL" id="OMJ66177.1"/>
    </source>
</evidence>
<name>A0A1R2ANU2_9CILI</name>
<evidence type="ECO:0000256" key="1">
    <source>
        <dbReference type="ARBA" id="ARBA00005436"/>
    </source>
</evidence>
<feature type="compositionally biased region" description="Basic and acidic residues" evidence="4">
    <location>
        <begin position="86"/>
        <end position="95"/>
    </location>
</feature>
<dbReference type="GO" id="GO:0002182">
    <property type="term" value="P:cytoplasmic translational elongation"/>
    <property type="evidence" value="ECO:0007669"/>
    <property type="project" value="InterPro"/>
</dbReference>
<dbReference type="GO" id="GO:0022625">
    <property type="term" value="C:cytosolic large ribosomal subunit"/>
    <property type="evidence" value="ECO:0007669"/>
    <property type="project" value="InterPro"/>
</dbReference>
<proteinExistence type="inferred from homology"/>
<comment type="similarity">
    <text evidence="1">Belongs to the eukaryotic ribosomal protein P1/P2 family.</text>
</comment>
<dbReference type="Proteomes" id="UP000187209">
    <property type="component" value="Unassembled WGS sequence"/>
</dbReference>
<dbReference type="Gene3D" id="1.10.10.1410">
    <property type="match status" value="1"/>
</dbReference>
<keyword evidence="6" id="KW-1185">Reference proteome</keyword>
<dbReference type="AlphaFoldDB" id="A0A1R2ANU2"/>
<reference evidence="5 6" key="1">
    <citation type="submission" date="2016-11" db="EMBL/GenBank/DDBJ databases">
        <title>The macronuclear genome of Stentor coeruleus: a giant cell with tiny introns.</title>
        <authorList>
            <person name="Slabodnick M."/>
            <person name="Ruby J.G."/>
            <person name="Reiff S.B."/>
            <person name="Swart E.C."/>
            <person name="Gosai S."/>
            <person name="Prabakaran S."/>
            <person name="Witkowska E."/>
            <person name="Larue G.E."/>
            <person name="Fisher S."/>
            <person name="Freeman R.M."/>
            <person name="Gunawardena J."/>
            <person name="Chu W."/>
            <person name="Stover N.A."/>
            <person name="Gregory B.D."/>
            <person name="Nowacki M."/>
            <person name="Derisi J."/>
            <person name="Roy S.W."/>
            <person name="Marshall W.F."/>
            <person name="Sood P."/>
        </authorList>
    </citation>
    <scope>NUCLEOTIDE SEQUENCE [LARGE SCALE GENOMIC DNA]</scope>
    <source>
        <strain evidence="5">WM001</strain>
    </source>
</reference>
<sequence>MKYIAAYSLAWLGGKASPSVKDLESIIKAAGGDFDANKANTLVEALKDKSINELVASGKAKLGGISLGAGGASNAAAGETKATPTETKEDNKDTKQEDEDAGMGEGGLGLFGEEEW</sequence>
<evidence type="ECO:0000313" key="6">
    <source>
        <dbReference type="Proteomes" id="UP000187209"/>
    </source>
</evidence>
<dbReference type="HAMAP" id="MF_01478">
    <property type="entry name" value="Ribosomal_L12_arch"/>
    <property type="match status" value="1"/>
</dbReference>
<evidence type="ECO:0000256" key="3">
    <source>
        <dbReference type="ARBA" id="ARBA00023274"/>
    </source>
</evidence>
<keyword evidence="3" id="KW-0687">Ribonucleoprotein</keyword>
<dbReference type="GO" id="GO:0003735">
    <property type="term" value="F:structural constituent of ribosome"/>
    <property type="evidence" value="ECO:0007669"/>
    <property type="project" value="InterPro"/>
</dbReference>
<evidence type="ECO:0000256" key="4">
    <source>
        <dbReference type="SAM" id="MobiDB-lite"/>
    </source>
</evidence>
<evidence type="ECO:0000256" key="2">
    <source>
        <dbReference type="ARBA" id="ARBA00022980"/>
    </source>
</evidence>
<accession>A0A1R2ANU2</accession>
<dbReference type="InterPro" id="IPR027534">
    <property type="entry name" value="Ribosomal_P1/P2"/>
</dbReference>
<dbReference type="InterPro" id="IPR044076">
    <property type="entry name" value="Ribosomal_P2"/>
</dbReference>
<dbReference type="OrthoDB" id="1227494at2759"/>
<keyword evidence="2" id="KW-0689">Ribosomal protein</keyword>
<dbReference type="CDD" id="cd05833">
    <property type="entry name" value="Ribosomal_P2"/>
    <property type="match status" value="1"/>
</dbReference>
<dbReference type="EMBL" id="MPUH01001797">
    <property type="protein sequence ID" value="OMJ66177.1"/>
    <property type="molecule type" value="Genomic_DNA"/>
</dbReference>
<dbReference type="FunFam" id="1.10.10.1410:FF:000002">
    <property type="entry name" value="60S acidic ribosomal protein P2"/>
    <property type="match status" value="1"/>
</dbReference>
<gene>
    <name evidence="5" type="ORF">SteCoe_37082</name>
</gene>